<evidence type="ECO:0000256" key="1">
    <source>
        <dbReference type="SAM" id="MobiDB-lite"/>
    </source>
</evidence>
<feature type="region of interest" description="Disordered" evidence="1">
    <location>
        <begin position="110"/>
        <end position="146"/>
    </location>
</feature>
<gene>
    <name evidence="3" type="ORF">ASZ90_010173</name>
</gene>
<dbReference type="InterPro" id="IPR012312">
    <property type="entry name" value="Hemerythrin-like"/>
</dbReference>
<feature type="domain" description="Hemerythrin-like" evidence="2">
    <location>
        <begin position="5"/>
        <end position="111"/>
    </location>
</feature>
<comment type="caution">
    <text evidence="3">The sequence shown here is derived from an EMBL/GenBank/DDBJ whole genome shotgun (WGS) entry which is preliminary data.</text>
</comment>
<name>A0A0W8FGT6_9ZZZZ</name>
<reference evidence="3" key="1">
    <citation type="journal article" date="2015" name="Proc. Natl. Acad. Sci. U.S.A.">
        <title>Networks of energetic and metabolic interactions define dynamics in microbial communities.</title>
        <authorList>
            <person name="Embree M."/>
            <person name="Liu J.K."/>
            <person name="Al-Bassam M.M."/>
            <person name="Zengler K."/>
        </authorList>
    </citation>
    <scope>NUCLEOTIDE SEQUENCE</scope>
</reference>
<organism evidence="3">
    <name type="scientific">hydrocarbon metagenome</name>
    <dbReference type="NCBI Taxonomy" id="938273"/>
    <lineage>
        <taxon>unclassified sequences</taxon>
        <taxon>metagenomes</taxon>
        <taxon>ecological metagenomes</taxon>
    </lineage>
</organism>
<dbReference type="Pfam" id="PF01814">
    <property type="entry name" value="Hemerythrin"/>
    <property type="match status" value="1"/>
</dbReference>
<sequence length="146" mass="17083">MAQNILELIKQDHEKTLKELNNLESMSGSRDEPYRSMKRDLLAHMQGEETTLYPALEKDIRMKVLEAIEEHNTVKMVLEQMDSMSSDDDRWKAKLMVVKENVQHHIKEEEEGDIFKHSEEKFSRDELSSMGSRFEEAKGMAPKMAR</sequence>
<dbReference type="AlphaFoldDB" id="A0A0W8FGT6"/>
<dbReference type="PANTHER" id="PTHR35585:SF1">
    <property type="entry name" value="HHE DOMAIN PROTEIN (AFU_ORTHOLOGUE AFUA_4G00730)"/>
    <property type="match status" value="1"/>
</dbReference>
<proteinExistence type="predicted"/>
<evidence type="ECO:0000313" key="3">
    <source>
        <dbReference type="EMBL" id="KUG20096.1"/>
    </source>
</evidence>
<protein>
    <recommendedName>
        <fullName evidence="2">Hemerythrin-like domain-containing protein</fullName>
    </recommendedName>
</protein>
<dbReference type="PANTHER" id="PTHR35585">
    <property type="entry name" value="HHE DOMAIN PROTEIN (AFU_ORTHOLOGUE AFUA_4G00730)"/>
    <property type="match status" value="1"/>
</dbReference>
<feature type="compositionally biased region" description="Basic and acidic residues" evidence="1">
    <location>
        <begin position="110"/>
        <end position="138"/>
    </location>
</feature>
<dbReference type="Gene3D" id="1.20.120.520">
    <property type="entry name" value="nmb1532 protein domain like"/>
    <property type="match status" value="1"/>
</dbReference>
<accession>A0A0W8FGT6</accession>
<dbReference type="EMBL" id="LNQE01001228">
    <property type="protein sequence ID" value="KUG20096.1"/>
    <property type="molecule type" value="Genomic_DNA"/>
</dbReference>
<evidence type="ECO:0000259" key="2">
    <source>
        <dbReference type="Pfam" id="PF01814"/>
    </source>
</evidence>